<feature type="transmembrane region" description="Helical" evidence="2">
    <location>
        <begin position="111"/>
        <end position="134"/>
    </location>
</feature>
<proteinExistence type="inferred from homology"/>
<protein>
    <submittedName>
        <fullName evidence="3">Uncharacterized protein</fullName>
    </submittedName>
</protein>
<comment type="similarity">
    <text evidence="1">Belongs to the ycf20 family.</text>
</comment>
<evidence type="ECO:0000313" key="3">
    <source>
        <dbReference type="EMBL" id="JAC64905.1"/>
    </source>
</evidence>
<gene>
    <name evidence="3" type="ORF">TSPGSL018_17268</name>
</gene>
<dbReference type="EMBL" id="GBEZ01021884">
    <property type="protein sequence ID" value="JAC64905.1"/>
    <property type="molecule type" value="Transcribed_RNA"/>
</dbReference>
<accession>A0A061R2G3</accession>
<keyword evidence="2" id="KW-0812">Transmembrane</keyword>
<keyword evidence="2" id="KW-1133">Transmembrane helix</keyword>
<sequence length="190" mass="21212">MRAVSTSVSAAEIPQLGRRISQHLAFRPQNFLRKHCLHWVCPAVPLRASRVSAPVFCSANLGTGGENQPREPRRPRTRRRLQPLSGRLVTLIRSTPDRLRIFFRDRPVRQWLWIGSFSGFGFYSANVITLTFATLSINDVAAAATCVALVEFLTYLYYTAKSPTLTLTLLNAFKIGFTAAMINDCLKLGG</sequence>
<dbReference type="PANTHER" id="PTHR33787:SF5">
    <property type="entry name" value="YCF20-LIKE PROTEIN"/>
    <property type="match status" value="1"/>
</dbReference>
<dbReference type="InterPro" id="IPR007572">
    <property type="entry name" value="Uncharacterised_Ycf20"/>
</dbReference>
<keyword evidence="2" id="KW-0472">Membrane</keyword>
<evidence type="ECO:0000256" key="2">
    <source>
        <dbReference type="SAM" id="Phobius"/>
    </source>
</evidence>
<dbReference type="AlphaFoldDB" id="A0A061R2G3"/>
<name>A0A061R2G3_9CHLO</name>
<evidence type="ECO:0000256" key="1">
    <source>
        <dbReference type="ARBA" id="ARBA00009846"/>
    </source>
</evidence>
<organism evidence="3">
    <name type="scientific">Tetraselmis sp. GSL018</name>
    <dbReference type="NCBI Taxonomy" id="582737"/>
    <lineage>
        <taxon>Eukaryota</taxon>
        <taxon>Viridiplantae</taxon>
        <taxon>Chlorophyta</taxon>
        <taxon>core chlorophytes</taxon>
        <taxon>Chlorodendrophyceae</taxon>
        <taxon>Chlorodendrales</taxon>
        <taxon>Chlorodendraceae</taxon>
        <taxon>Tetraselmis</taxon>
    </lineage>
</organism>
<reference evidence="3" key="1">
    <citation type="submission" date="2014-05" db="EMBL/GenBank/DDBJ databases">
        <title>The transcriptome of the halophilic microalga Tetraselmis sp. GSL018 isolated from the Great Salt Lake, Utah.</title>
        <authorList>
            <person name="Jinkerson R.E."/>
            <person name="D'Adamo S."/>
            <person name="Posewitz M.C."/>
        </authorList>
    </citation>
    <scope>NUCLEOTIDE SEQUENCE</scope>
    <source>
        <strain evidence="3">GSL018</strain>
    </source>
</reference>
<dbReference type="Pfam" id="PF04483">
    <property type="entry name" value="DUF565"/>
    <property type="match status" value="1"/>
</dbReference>
<feature type="transmembrane region" description="Helical" evidence="2">
    <location>
        <begin position="140"/>
        <end position="158"/>
    </location>
</feature>
<dbReference type="PANTHER" id="PTHR33787">
    <property type="match status" value="1"/>
</dbReference>